<feature type="transmembrane region" description="Helical" evidence="6">
    <location>
        <begin position="98"/>
        <end position="123"/>
    </location>
</feature>
<evidence type="ECO:0000256" key="1">
    <source>
        <dbReference type="ARBA" id="ARBA00004141"/>
    </source>
</evidence>
<dbReference type="InterPro" id="IPR000515">
    <property type="entry name" value="MetI-like"/>
</dbReference>
<sequence>MDLIWQGLLKAFHILVTGDPEVMQITLLTLKISGIVTLLSILIGVPLGTFLALFQFPGRRFLFSVINTSMGLPPVVAGVWITIFLWRSGPLGYLGLLYTPTAIIIAQFVIATPIIIGLTSAAIQQTDPKMHLQIRALGATRFQYLWFLLKETRYSLLGAVIAGFGRVVAEVGASMMVGGNIKGDTRVLTTATMLEVSKGNFDVAIALSIILAILSYIVTLWFTFVQQRNRGGGSYDYGTKY</sequence>
<dbReference type="Gene3D" id="1.10.3720.10">
    <property type="entry name" value="MetI-like"/>
    <property type="match status" value="1"/>
</dbReference>
<evidence type="ECO:0000256" key="5">
    <source>
        <dbReference type="ARBA" id="ARBA00023136"/>
    </source>
</evidence>
<dbReference type="AlphaFoldDB" id="A0A7I8DH42"/>
<gene>
    <name evidence="8" type="ORF">skT53_21060</name>
</gene>
<evidence type="ECO:0000259" key="7">
    <source>
        <dbReference type="PROSITE" id="PS50928"/>
    </source>
</evidence>
<keyword evidence="5 6" id="KW-0472">Membrane</keyword>
<feature type="transmembrane region" description="Helical" evidence="6">
    <location>
        <begin position="203"/>
        <end position="224"/>
    </location>
</feature>
<feature type="domain" description="ABC transmembrane type-1" evidence="7">
    <location>
        <begin position="26"/>
        <end position="222"/>
    </location>
</feature>
<accession>A0A7I8DH42</accession>
<reference evidence="8 9" key="1">
    <citation type="submission" date="2020-08" db="EMBL/GenBank/DDBJ databases">
        <title>Complete Genome Sequence of Effusibacillus dendaii Strain skT53, Isolated from Farmland soil.</title>
        <authorList>
            <person name="Konishi T."/>
            <person name="Kawasaki H."/>
        </authorList>
    </citation>
    <scope>NUCLEOTIDE SEQUENCE [LARGE SCALE GENOMIC DNA]</scope>
    <source>
        <strain evidence="9">skT53</strain>
    </source>
</reference>
<keyword evidence="2 6" id="KW-0813">Transport</keyword>
<evidence type="ECO:0000256" key="6">
    <source>
        <dbReference type="RuleBase" id="RU363032"/>
    </source>
</evidence>
<organism evidence="8 9">
    <name type="scientific">Effusibacillus dendaii</name>
    <dbReference type="NCBI Taxonomy" id="2743772"/>
    <lineage>
        <taxon>Bacteria</taxon>
        <taxon>Bacillati</taxon>
        <taxon>Bacillota</taxon>
        <taxon>Bacilli</taxon>
        <taxon>Bacillales</taxon>
        <taxon>Alicyclobacillaceae</taxon>
        <taxon>Effusibacillus</taxon>
    </lineage>
</organism>
<dbReference type="InterPro" id="IPR049783">
    <property type="entry name" value="ABC_perm_TupB-like"/>
</dbReference>
<dbReference type="PANTHER" id="PTHR43632">
    <property type="entry name" value="PERMEASE COMPONENT OF TUNGSTATE ABC TRANSPORTER"/>
    <property type="match status" value="1"/>
</dbReference>
<dbReference type="PROSITE" id="PS50928">
    <property type="entry name" value="ABC_TM1"/>
    <property type="match status" value="1"/>
</dbReference>
<dbReference type="Proteomes" id="UP000593802">
    <property type="component" value="Chromosome"/>
</dbReference>
<dbReference type="CDD" id="cd06261">
    <property type="entry name" value="TM_PBP2"/>
    <property type="match status" value="1"/>
</dbReference>
<evidence type="ECO:0000313" key="8">
    <source>
        <dbReference type="EMBL" id="BCJ87121.1"/>
    </source>
</evidence>
<dbReference type="GO" id="GO:0005886">
    <property type="term" value="C:plasma membrane"/>
    <property type="evidence" value="ECO:0007669"/>
    <property type="project" value="UniProtKB-SubCell"/>
</dbReference>
<dbReference type="RefSeq" id="WP_200756794.1">
    <property type="nucleotide sequence ID" value="NZ_AP023366.1"/>
</dbReference>
<evidence type="ECO:0000256" key="4">
    <source>
        <dbReference type="ARBA" id="ARBA00022989"/>
    </source>
</evidence>
<dbReference type="GO" id="GO:0055085">
    <property type="term" value="P:transmembrane transport"/>
    <property type="evidence" value="ECO:0007669"/>
    <property type="project" value="InterPro"/>
</dbReference>
<dbReference type="InterPro" id="IPR035906">
    <property type="entry name" value="MetI-like_sf"/>
</dbReference>
<evidence type="ECO:0000256" key="2">
    <source>
        <dbReference type="ARBA" id="ARBA00022448"/>
    </source>
</evidence>
<dbReference type="NCBIfam" id="NF038017">
    <property type="entry name" value="ABC_perm1"/>
    <property type="match status" value="1"/>
</dbReference>
<proteinExistence type="inferred from homology"/>
<dbReference type="SUPFAM" id="SSF161098">
    <property type="entry name" value="MetI-like"/>
    <property type="match status" value="1"/>
</dbReference>
<protein>
    <submittedName>
        <fullName evidence="8">ABC transporter permease</fullName>
    </submittedName>
</protein>
<comment type="similarity">
    <text evidence="6">Belongs to the binding-protein-dependent transport system permease family.</text>
</comment>
<feature type="transmembrane region" description="Helical" evidence="6">
    <location>
        <begin position="32"/>
        <end position="54"/>
    </location>
</feature>
<evidence type="ECO:0000256" key="3">
    <source>
        <dbReference type="ARBA" id="ARBA00022692"/>
    </source>
</evidence>
<dbReference type="PANTHER" id="PTHR43632:SF1">
    <property type="entry name" value="PERMEASE COMPONENT OF TUNGSTATE ABC TRANSPORTER"/>
    <property type="match status" value="1"/>
</dbReference>
<name>A0A7I8DH42_9BACL</name>
<dbReference type="Pfam" id="PF00528">
    <property type="entry name" value="BPD_transp_1"/>
    <property type="match status" value="1"/>
</dbReference>
<dbReference type="EMBL" id="AP023366">
    <property type="protein sequence ID" value="BCJ87121.1"/>
    <property type="molecule type" value="Genomic_DNA"/>
</dbReference>
<keyword evidence="9" id="KW-1185">Reference proteome</keyword>
<comment type="subcellular location">
    <subcellularLocation>
        <location evidence="6">Cell membrane</location>
        <topology evidence="6">Multi-pass membrane protein</topology>
    </subcellularLocation>
    <subcellularLocation>
        <location evidence="1">Membrane</location>
        <topology evidence="1">Multi-pass membrane protein</topology>
    </subcellularLocation>
</comment>
<evidence type="ECO:0000313" key="9">
    <source>
        <dbReference type="Proteomes" id="UP000593802"/>
    </source>
</evidence>
<keyword evidence="4 6" id="KW-1133">Transmembrane helix</keyword>
<feature type="transmembrane region" description="Helical" evidence="6">
    <location>
        <begin position="61"/>
        <end position="86"/>
    </location>
</feature>
<keyword evidence="3 6" id="KW-0812">Transmembrane</keyword>
<dbReference type="KEGG" id="eff:skT53_21060"/>